<dbReference type="RefSeq" id="WP_303679266.1">
    <property type="nucleotide sequence ID" value="NZ_MNTG01000002.1"/>
</dbReference>
<gene>
    <name evidence="1" type="ORF">BHW43_01645</name>
</gene>
<accession>A0A1Q6R9K5</accession>
<evidence type="ECO:0000313" key="1">
    <source>
        <dbReference type="EMBL" id="OLA39058.1"/>
    </source>
</evidence>
<comment type="caution">
    <text evidence="1">The sequence shown here is derived from an EMBL/GenBank/DDBJ whole genome shotgun (WGS) entry which is preliminary data.</text>
</comment>
<dbReference type="AlphaFoldDB" id="A0A1Q6R9K5"/>
<name>A0A1Q6R9K5_9FIRM</name>
<sequence length="354" mass="39184">MNFKRALQAFLVTVSCGMLNVAGAQQRPVFIPEDYVTEQAQVDFVANGPKLLFSDSPETVYRNGILYRDKVEGDVRLFLHHVNGVAGKKKLAVILKNTDNLRPVHYKVTRSGAAGFAYDYMRDGKNSQKEYFDDRNQKPQEGKLGFGGSRELLSGRGIILPTDKLYTATVDLHFDKPVEVSVLMCEAKSDLELFNEAAAIQPMDEHPLRGTFEAADWNYTLKKPVKAPEKPLMLELATSQEGYAKGVDATTGLPAENYGNYGVIYKVNFTVVGKKPISFILNPIGGPFAGYGVLENKTKGERQLLALPERTVCLGSKIEEAIELAQLKAGEYSFIWSPPGASNLPVQLIWEKTE</sequence>
<dbReference type="Proteomes" id="UP000186777">
    <property type="component" value="Unassembled WGS sequence"/>
</dbReference>
<dbReference type="PROSITE" id="PS51257">
    <property type="entry name" value="PROKAR_LIPOPROTEIN"/>
    <property type="match status" value="1"/>
</dbReference>
<proteinExistence type="predicted"/>
<reference evidence="1 2" key="1">
    <citation type="journal article" date="2016" name="Nat. Biotechnol.">
        <title>Measurement of bacterial replication rates in microbial communities.</title>
        <authorList>
            <person name="Brown C.T."/>
            <person name="Olm M.R."/>
            <person name="Thomas B.C."/>
            <person name="Banfield J.F."/>
        </authorList>
    </citation>
    <scope>NUCLEOTIDE SEQUENCE [LARGE SCALE GENOMIC DNA]</scope>
    <source>
        <strain evidence="1">46_33</strain>
    </source>
</reference>
<protein>
    <recommendedName>
        <fullName evidence="3">Copper amine oxidase</fullName>
    </recommendedName>
</protein>
<organism evidence="1 2">
    <name type="scientific">Phascolarctobacterium succinatutens</name>
    <dbReference type="NCBI Taxonomy" id="626940"/>
    <lineage>
        <taxon>Bacteria</taxon>
        <taxon>Bacillati</taxon>
        <taxon>Bacillota</taxon>
        <taxon>Negativicutes</taxon>
        <taxon>Acidaminococcales</taxon>
        <taxon>Acidaminococcaceae</taxon>
        <taxon>Phascolarctobacterium</taxon>
    </lineage>
</organism>
<dbReference type="EMBL" id="MNTG01000002">
    <property type="protein sequence ID" value="OLA39058.1"/>
    <property type="molecule type" value="Genomic_DNA"/>
</dbReference>
<evidence type="ECO:0000313" key="2">
    <source>
        <dbReference type="Proteomes" id="UP000186777"/>
    </source>
</evidence>
<evidence type="ECO:0008006" key="3">
    <source>
        <dbReference type="Google" id="ProtNLM"/>
    </source>
</evidence>
<dbReference type="STRING" id="626940.BHW43_01645"/>